<keyword evidence="2" id="KW-0472">Membrane</keyword>
<dbReference type="EMBL" id="QUAL01000186">
    <property type="protein sequence ID" value="RIQ18882.1"/>
    <property type="molecule type" value="Genomic_DNA"/>
</dbReference>
<sequence length="69" mass="7275">MTAWLTASRPSTSSDQGDGASLGTLGVAGVVSMGRWCLWTAMIINDRGHHQAFSRSTGTAGLVTHQDAW</sequence>
<accession>A0A418KLS0</accession>
<protein>
    <submittedName>
        <fullName evidence="3">Uncharacterized protein</fullName>
    </submittedName>
</protein>
<reference evidence="3 4" key="1">
    <citation type="submission" date="2018-09" db="EMBL/GenBank/DDBJ databases">
        <title>Isolation, diversity and antifungal activity of actinobacteria from wheat.</title>
        <authorList>
            <person name="Han C."/>
        </authorList>
    </citation>
    <scope>NUCLEOTIDE SEQUENCE [LARGE SCALE GENOMIC DNA]</scope>
    <source>
        <strain evidence="3 4">NEAU-YY265</strain>
    </source>
</reference>
<keyword evidence="2" id="KW-0812">Transmembrane</keyword>
<dbReference type="Proteomes" id="UP000284057">
    <property type="component" value="Unassembled WGS sequence"/>
</dbReference>
<evidence type="ECO:0000313" key="3">
    <source>
        <dbReference type="EMBL" id="RIQ18882.1"/>
    </source>
</evidence>
<organism evidence="3 4">
    <name type="scientific">Jiangella rhizosphaerae</name>
    <dbReference type="NCBI Taxonomy" id="2293569"/>
    <lineage>
        <taxon>Bacteria</taxon>
        <taxon>Bacillati</taxon>
        <taxon>Actinomycetota</taxon>
        <taxon>Actinomycetes</taxon>
        <taxon>Jiangellales</taxon>
        <taxon>Jiangellaceae</taxon>
        <taxon>Jiangella</taxon>
    </lineage>
</organism>
<proteinExistence type="predicted"/>
<feature type="region of interest" description="Disordered" evidence="1">
    <location>
        <begin position="1"/>
        <end position="21"/>
    </location>
</feature>
<dbReference type="AlphaFoldDB" id="A0A418KLS0"/>
<evidence type="ECO:0000256" key="1">
    <source>
        <dbReference type="SAM" id="MobiDB-lite"/>
    </source>
</evidence>
<keyword evidence="4" id="KW-1185">Reference proteome</keyword>
<name>A0A418KLS0_9ACTN</name>
<comment type="caution">
    <text evidence="3">The sequence shown here is derived from an EMBL/GenBank/DDBJ whole genome shotgun (WGS) entry which is preliminary data.</text>
</comment>
<gene>
    <name evidence="3" type="ORF">DY240_20635</name>
</gene>
<feature type="transmembrane region" description="Helical" evidence="2">
    <location>
        <begin position="20"/>
        <end position="38"/>
    </location>
</feature>
<evidence type="ECO:0000313" key="4">
    <source>
        <dbReference type="Proteomes" id="UP000284057"/>
    </source>
</evidence>
<evidence type="ECO:0000256" key="2">
    <source>
        <dbReference type="SAM" id="Phobius"/>
    </source>
</evidence>
<keyword evidence="2" id="KW-1133">Transmembrane helix</keyword>